<dbReference type="InterPro" id="IPR042000">
    <property type="entry name" value="Sortase_D_2"/>
</dbReference>
<sequence length="193" mass="21694">MRRIMMKKGRLWMGLGLLVLGAILIAVPLSYDWYTSKQNAELVQAMDLLKTDGLNNETAPDINFSKEELKSIYELEIPSIHLKEFVLPSTTEENLAISLTQIVEDQDPNTDNISIAGHRGYRGDRHFRNLPDVKKGAEIILTTDNDRYSYKVTEIKTVEEDAVEVLENNGAEITLLTCTLSGDKRVVVKGKLS</sequence>
<evidence type="ECO:0000313" key="4">
    <source>
        <dbReference type="Proteomes" id="UP000675284"/>
    </source>
</evidence>
<dbReference type="Pfam" id="PF04203">
    <property type="entry name" value="Sortase"/>
    <property type="match status" value="1"/>
</dbReference>
<dbReference type="GO" id="GO:0016787">
    <property type="term" value="F:hydrolase activity"/>
    <property type="evidence" value="ECO:0007669"/>
    <property type="project" value="UniProtKB-KW"/>
</dbReference>
<gene>
    <name evidence="3" type="ORF">KCX74_04795</name>
</gene>
<evidence type="ECO:0000256" key="2">
    <source>
        <dbReference type="PIRSR" id="PIRSR605754-1"/>
    </source>
</evidence>
<feature type="active site" description="Acyl-thioester intermediate" evidence="2">
    <location>
        <position position="178"/>
    </location>
</feature>
<feature type="active site" description="Proton donor/acceptor" evidence="2">
    <location>
        <position position="118"/>
    </location>
</feature>
<accession>A0A941IAH4</accession>
<dbReference type="NCBIfam" id="TIGR01076">
    <property type="entry name" value="sortase_fam"/>
    <property type="match status" value="1"/>
</dbReference>
<dbReference type="InterPro" id="IPR023365">
    <property type="entry name" value="Sortase_dom-sf"/>
</dbReference>
<dbReference type="SMR" id="A0A941IAH4"/>
<evidence type="ECO:0000313" key="3">
    <source>
        <dbReference type="EMBL" id="MBR7795361.1"/>
    </source>
</evidence>
<dbReference type="SUPFAM" id="SSF63817">
    <property type="entry name" value="Sortase"/>
    <property type="match status" value="1"/>
</dbReference>
<comment type="caution">
    <text evidence="3">The sequence shown here is derived from an EMBL/GenBank/DDBJ whole genome shotgun (WGS) entry which is preliminary data.</text>
</comment>
<dbReference type="Proteomes" id="UP000675284">
    <property type="component" value="Unassembled WGS sequence"/>
</dbReference>
<dbReference type="CDD" id="cd06166">
    <property type="entry name" value="Sortase_D_2"/>
    <property type="match status" value="1"/>
</dbReference>
<evidence type="ECO:0000256" key="1">
    <source>
        <dbReference type="ARBA" id="ARBA00022801"/>
    </source>
</evidence>
<dbReference type="EMBL" id="JAGSOT010000010">
    <property type="protein sequence ID" value="MBR7795361.1"/>
    <property type="molecule type" value="Genomic_DNA"/>
</dbReference>
<organism evidence="3 4">
    <name type="scientific">Virgibacillus salarius</name>
    <dbReference type="NCBI Taxonomy" id="447199"/>
    <lineage>
        <taxon>Bacteria</taxon>
        <taxon>Bacillati</taxon>
        <taxon>Bacillota</taxon>
        <taxon>Bacilli</taxon>
        <taxon>Bacillales</taxon>
        <taxon>Bacillaceae</taxon>
        <taxon>Virgibacillus</taxon>
    </lineage>
</organism>
<protein>
    <submittedName>
        <fullName evidence="3">Class D sortase</fullName>
    </submittedName>
</protein>
<keyword evidence="4" id="KW-1185">Reference proteome</keyword>
<keyword evidence="1" id="KW-0378">Hydrolase</keyword>
<reference evidence="3" key="1">
    <citation type="submission" date="2021-04" db="EMBL/GenBank/DDBJ databases">
        <title>Isolation and polyphasic classification of algal microorganism.</title>
        <authorList>
            <person name="Wang S."/>
        </authorList>
    </citation>
    <scope>NUCLEOTIDE SEQUENCE</scope>
    <source>
        <strain evidence="3">720a</strain>
    </source>
</reference>
<dbReference type="Gene3D" id="2.40.260.10">
    <property type="entry name" value="Sortase"/>
    <property type="match status" value="1"/>
</dbReference>
<dbReference type="AlphaFoldDB" id="A0A941IAH4"/>
<proteinExistence type="predicted"/>
<dbReference type="RefSeq" id="WP_121604310.1">
    <property type="nucleotide sequence ID" value="NZ_JAGSOT010000010.1"/>
</dbReference>
<name>A0A941IAH4_9BACI</name>
<dbReference type="InterPro" id="IPR005754">
    <property type="entry name" value="Sortase"/>
</dbReference>